<evidence type="ECO:0000256" key="5">
    <source>
        <dbReference type="ARBA" id="ARBA00022900"/>
    </source>
</evidence>
<dbReference type="Pfam" id="PF00014">
    <property type="entry name" value="Kunitz_BPTI"/>
    <property type="match status" value="9"/>
</dbReference>
<dbReference type="GO" id="GO:0004867">
    <property type="term" value="F:serine-type endopeptidase inhibitor activity"/>
    <property type="evidence" value="ECO:0007669"/>
    <property type="project" value="UniProtKB-KW"/>
</dbReference>
<keyword evidence="10" id="KW-0732">Signal</keyword>
<proteinExistence type="predicted"/>
<evidence type="ECO:0000256" key="1">
    <source>
        <dbReference type="ARBA" id="ARBA00004613"/>
    </source>
</evidence>
<reference evidence="13" key="2">
    <citation type="submission" date="2019-09" db="EMBL/GenBank/DDBJ databases">
        <title>Organ-specific transcriptomic study of the physiology of the cattle tick, Rhipicephalus microplus.</title>
        <authorList>
            <person name="Tirloni L."/>
            <person name="Braz G."/>
            <person name="Gandara A.C.P."/>
            <person name="Sabadin G.A."/>
            <person name="da Silva R.M."/>
            <person name="Guizzo M.G."/>
            <person name="Machado J.A."/>
            <person name="Costa E.P."/>
            <person name="Gomes H.F."/>
            <person name="Moraes J."/>
            <person name="Mota M.B.S."/>
            <person name="Mesquita R.D."/>
            <person name="Alvarenga P.H."/>
            <person name="Alves F."/>
            <person name="Seixas A."/>
            <person name="da Fonseca R.N."/>
            <person name="Fogaca A."/>
            <person name="Logullo C."/>
            <person name="Tanaka A."/>
            <person name="Daffre S."/>
            <person name="Termignoni C."/>
            <person name="Vaz I.S.Jr."/>
            <person name="Oliveira P.L."/>
            <person name="Ribeiro J.M."/>
        </authorList>
    </citation>
    <scope>NUCLEOTIDE SEQUENCE</scope>
    <source>
        <strain evidence="13">Porto Alegre</strain>
    </source>
</reference>
<keyword evidence="2" id="KW-0964">Secreted</keyword>
<comment type="function">
    <text evidence="8">Midgut thrombin inhibitor that plays a major role in keeping the midgut microenvironment at low hemostatic and inflammatory tonus. Also inhibits FXIa (F11), kallikrein (KLK1), neutrophil elastase (ELANE) and cathepsin G (CTSG), which play a role in the contact pathway of the coagulation cascade. Also abrogates platelet aggregation by cathepsin G and plasmin, and attenuates tissue factor (F3) pathway inhibitor cleavage by elastase. In vivo, inhibits thrombosis and promotes bleeding in mice.</text>
</comment>
<keyword evidence="3" id="KW-0646">Protease inhibitor</keyword>
<evidence type="ECO:0000256" key="3">
    <source>
        <dbReference type="ARBA" id="ARBA00022690"/>
    </source>
</evidence>
<dbReference type="InterPro" id="IPR020901">
    <property type="entry name" value="Prtase_inh_Kunz-CS"/>
</dbReference>
<organism evidence="12">
    <name type="scientific">Rhipicephalus microplus</name>
    <name type="common">Cattle tick</name>
    <name type="synonym">Boophilus microplus</name>
    <dbReference type="NCBI Taxonomy" id="6941"/>
    <lineage>
        <taxon>Eukaryota</taxon>
        <taxon>Metazoa</taxon>
        <taxon>Ecdysozoa</taxon>
        <taxon>Arthropoda</taxon>
        <taxon>Chelicerata</taxon>
        <taxon>Arachnida</taxon>
        <taxon>Acari</taxon>
        <taxon>Parasitiformes</taxon>
        <taxon>Ixodida</taxon>
        <taxon>Ixodoidea</taxon>
        <taxon>Ixodidae</taxon>
        <taxon>Rhipicephalinae</taxon>
        <taxon>Rhipicephalus</taxon>
        <taxon>Boophilus</taxon>
    </lineage>
</organism>
<feature type="chain" id="PRO_5036289077" evidence="10">
    <location>
        <begin position="17"/>
        <end position="689"/>
    </location>
</feature>
<dbReference type="FunFam" id="4.10.410.10:FF:000020">
    <property type="entry name" value="Collagen, type VI, alpha 3"/>
    <property type="match status" value="1"/>
</dbReference>
<dbReference type="EMBL" id="GBBR01000066">
    <property type="protein sequence ID" value="JAC58996.1"/>
    <property type="molecule type" value="Transcribed_RNA"/>
</dbReference>
<feature type="domain" description="BPTI/Kunitz inhibitor" evidence="11">
    <location>
        <begin position="306"/>
        <end position="356"/>
    </location>
</feature>
<keyword evidence="4" id="KW-0677">Repeat</keyword>
<dbReference type="FunFam" id="4.10.410.10:FF:000004">
    <property type="entry name" value="Tissue factor pathway inhibitor"/>
    <property type="match status" value="4"/>
</dbReference>
<dbReference type="InterPro" id="IPR050098">
    <property type="entry name" value="TFPI/VKTCI-like"/>
</dbReference>
<feature type="domain" description="BPTI/Kunitz inhibitor" evidence="11">
    <location>
        <begin position="454"/>
        <end position="504"/>
    </location>
</feature>
<dbReference type="OrthoDB" id="5950222at2759"/>
<dbReference type="GO" id="GO:0005615">
    <property type="term" value="C:extracellular space"/>
    <property type="evidence" value="ECO:0007669"/>
    <property type="project" value="TreeGrafter"/>
</dbReference>
<evidence type="ECO:0000256" key="10">
    <source>
        <dbReference type="SAM" id="SignalP"/>
    </source>
</evidence>
<dbReference type="AlphaFoldDB" id="A0A034WTW0"/>
<evidence type="ECO:0000256" key="2">
    <source>
        <dbReference type="ARBA" id="ARBA00022525"/>
    </source>
</evidence>
<evidence type="ECO:0000313" key="13">
    <source>
        <dbReference type="EMBL" id="NOV33187.1"/>
    </source>
</evidence>
<name>A0A034WTW0_RHIMP</name>
<keyword evidence="5" id="KW-0722">Serine protease inhibitor</keyword>
<feature type="domain" description="BPTI/Kunitz inhibitor" evidence="11">
    <location>
        <begin position="23"/>
        <end position="73"/>
    </location>
</feature>
<dbReference type="SMART" id="SM00131">
    <property type="entry name" value="KU"/>
    <property type="match status" value="9"/>
</dbReference>
<feature type="domain" description="BPTI/Kunitz inhibitor" evidence="11">
    <location>
        <begin position="551"/>
        <end position="601"/>
    </location>
</feature>
<feature type="domain" description="BPTI/Kunitz inhibitor" evidence="11">
    <location>
        <begin position="629"/>
        <end position="679"/>
    </location>
</feature>
<dbReference type="PRINTS" id="PR00759">
    <property type="entry name" value="BASICPTASE"/>
</dbReference>
<dbReference type="SMR" id="A0A034WTW0"/>
<evidence type="ECO:0000259" key="11">
    <source>
        <dbReference type="PROSITE" id="PS50279"/>
    </source>
</evidence>
<protein>
    <submittedName>
        <fullName evidence="12 13">Kunitz domain-containing protein 1</fullName>
    </submittedName>
</protein>
<feature type="signal peptide" evidence="10">
    <location>
        <begin position="1"/>
        <end position="16"/>
    </location>
</feature>
<dbReference type="FunFam" id="4.10.410.10:FF:000015">
    <property type="entry name" value="WAP four-disulfide core domain 6A"/>
    <property type="match status" value="1"/>
</dbReference>
<evidence type="ECO:0000256" key="7">
    <source>
        <dbReference type="ARBA" id="ARBA00023283"/>
    </source>
</evidence>
<feature type="domain" description="BPTI/Kunitz inhibitor" evidence="11">
    <location>
        <begin position="379"/>
        <end position="429"/>
    </location>
</feature>
<feature type="domain" description="BPTI/Kunitz inhibitor" evidence="11">
    <location>
        <begin position="234"/>
        <end position="284"/>
    </location>
</feature>
<dbReference type="Gene3D" id="4.10.410.10">
    <property type="entry name" value="Pancreatic trypsin inhibitor Kunitz domain"/>
    <property type="match status" value="9"/>
</dbReference>
<dbReference type="PROSITE" id="PS00280">
    <property type="entry name" value="BPTI_KUNITZ_1"/>
    <property type="match status" value="7"/>
</dbReference>
<dbReference type="MEROPS" id="I02.023"/>
<comment type="subunit">
    <text evidence="9">Interacts with host thrombin and trypsin.</text>
</comment>
<feature type="domain" description="BPTI/Kunitz inhibitor" evidence="11">
    <location>
        <begin position="156"/>
        <end position="206"/>
    </location>
</feature>
<evidence type="ECO:0000256" key="8">
    <source>
        <dbReference type="ARBA" id="ARBA00054786"/>
    </source>
</evidence>
<keyword evidence="6" id="KW-1015">Disulfide bond</keyword>
<evidence type="ECO:0000256" key="6">
    <source>
        <dbReference type="ARBA" id="ARBA00023157"/>
    </source>
</evidence>
<dbReference type="VEuPathDB" id="VectorBase:LOC119167313"/>
<dbReference type="EMBL" id="GHWJ01000450">
    <property type="protein sequence ID" value="NOV33187.1"/>
    <property type="molecule type" value="Transcribed_RNA"/>
</dbReference>
<comment type="subcellular location">
    <subcellularLocation>
        <location evidence="1">Secreted</location>
    </subcellularLocation>
</comment>
<dbReference type="CDD" id="cd22604">
    <property type="entry name" value="Kunitz_BmTI-like"/>
    <property type="match status" value="1"/>
</dbReference>
<evidence type="ECO:0000256" key="4">
    <source>
        <dbReference type="ARBA" id="ARBA00022737"/>
    </source>
</evidence>
<dbReference type="SUPFAM" id="SSF57362">
    <property type="entry name" value="BPTI-like"/>
    <property type="match status" value="9"/>
</dbReference>
<keyword evidence="7" id="KW-0873">Pyrrolidone carboxylic acid</keyword>
<accession>A0A034WTW0</accession>
<evidence type="ECO:0000256" key="9">
    <source>
        <dbReference type="ARBA" id="ARBA00063785"/>
    </source>
</evidence>
<evidence type="ECO:0000313" key="12">
    <source>
        <dbReference type="EMBL" id="JAC58996.1"/>
    </source>
</evidence>
<dbReference type="InterPro" id="IPR036880">
    <property type="entry name" value="Kunitz_BPTI_sf"/>
</dbReference>
<sequence length="689" mass="78132">MKTFVFLALFGAAVAAVDFDKQCVPTADPGPCKGFMPMWWYNIFTSRCEEFIYGGCQGNDNRYPTKEECEKTCAEASATWDVNAGRRLLEVHNFACLGKPDPGPCHASITRYYYDNVTSTCKEFTYGGCQGNYNNYETVEQCKASCNPATEYEAKCLARAETGPCRAHAILWAYDPKVGECKTFTYGGWDGNDNKYLTKKDCEETCKRVRAERVEEYAVASQELDWKTPVNPVCHLPQERGQCLAYMPRYYYNNETKQCEQFIYGGCQGNANNFVTLAECSRTCHVRHSVGIPLLESEPEPTNPVCYEPKKVGPCRAYVPRYFYNTTTKYCERFIYGGCQGNRNNFPELEVCLKTCKVGYQNVTERLLKLRTPLKNSTCYLPKETGPCYGYFPRYYYNTTTNTCEQFIYGGCRGNANNFETLRQCQTKCGNVSLTDELIRSRLITKLVTLGPVCELPKEVGPCRGHIPRYYYNTTTDTCEKFIYGGCQGNANNFPTLTKCEIKCGGYLTSDDQAWKKHIKKPFALEDIIRANPILSRETGWPRSLGLNPVCNETKQPGMCAGYFPRYYYDNVTKSCQRFIYGGCQGNGNNFVTLKECKETCWASLDQHSLEMVDAFEAPFWPFAPPEECTYSVDAGPCEAYMPRFFYNTLTKTCEQFIYGGCGGNANNFLTFDACEKKCKKVFGVVPRA</sequence>
<dbReference type="CDD" id="cd00109">
    <property type="entry name" value="Kunitz-type"/>
    <property type="match status" value="7"/>
</dbReference>
<dbReference type="InterPro" id="IPR002223">
    <property type="entry name" value="Kunitz_BPTI"/>
</dbReference>
<dbReference type="PROSITE" id="PS50279">
    <property type="entry name" value="BPTI_KUNITZ_2"/>
    <property type="match status" value="9"/>
</dbReference>
<dbReference type="PANTHER" id="PTHR10083">
    <property type="entry name" value="KUNITZ-TYPE PROTEASE INHIBITOR-RELATED"/>
    <property type="match status" value="1"/>
</dbReference>
<reference evidence="12" key="1">
    <citation type="journal article" date="2014" name="PLoS ONE">
        <title>Proteomic Analysis of Cattle Tick Rhipicephalus (Boophilus) microplus Saliva: A Comparison between Partially and Fully Engorged Females.</title>
        <authorList>
            <person name="Tirloni L."/>
            <person name="Reck J."/>
            <person name="Terra R.M."/>
            <person name="Martins J.R."/>
            <person name="Mulenga A."/>
            <person name="Sherman N.E."/>
            <person name="Fox J.W."/>
            <person name="Yates J.R.III."/>
            <person name="Termignoni C."/>
            <person name="Pinto A.F."/>
            <person name="da Silva Vaz I.Jr."/>
        </authorList>
    </citation>
    <scope>NUCLEOTIDE SEQUENCE</scope>
</reference>
<dbReference type="FunFam" id="4.10.410.10:FF:000005">
    <property type="entry name" value="Pancreatic trypsin inhibitor"/>
    <property type="match status" value="1"/>
</dbReference>
<dbReference type="FunFam" id="4.10.410.10:FF:000021">
    <property type="entry name" value="Serine protease inhibitor, putative"/>
    <property type="match status" value="1"/>
</dbReference>
<feature type="domain" description="BPTI/Kunitz inhibitor" evidence="11">
    <location>
        <begin position="96"/>
        <end position="146"/>
    </location>
</feature>
<dbReference type="PANTHER" id="PTHR10083:SF374">
    <property type="entry name" value="BPTI_KUNITZ INHIBITOR DOMAIN-CONTAINING PROTEIN"/>
    <property type="match status" value="1"/>
</dbReference>